<keyword evidence="1 5" id="KW-1003">Cell membrane</keyword>
<name>A0A291GBV0_9RHOB</name>
<dbReference type="HAMAP" id="MF_00189">
    <property type="entry name" value="YciB"/>
    <property type="match status" value="1"/>
</dbReference>
<feature type="transmembrane region" description="Helical" evidence="5">
    <location>
        <begin position="145"/>
        <end position="162"/>
    </location>
</feature>
<gene>
    <name evidence="5" type="primary">yciB</name>
    <name evidence="6" type="ORF">CEW89_07815</name>
</gene>
<feature type="transmembrane region" description="Helical" evidence="5">
    <location>
        <begin position="72"/>
        <end position="93"/>
    </location>
</feature>
<evidence type="ECO:0000256" key="1">
    <source>
        <dbReference type="ARBA" id="ARBA00022475"/>
    </source>
</evidence>
<accession>A0A291GBV0</accession>
<keyword evidence="3 5" id="KW-1133">Transmembrane helix</keyword>
<feature type="transmembrane region" description="Helical" evidence="5">
    <location>
        <begin position="105"/>
        <end position="125"/>
    </location>
</feature>
<keyword evidence="2 5" id="KW-0812">Transmembrane</keyword>
<reference evidence="6 7" key="1">
    <citation type="submission" date="2017-06" db="EMBL/GenBank/DDBJ databases">
        <title>Celeribacter sp. TSPH2 complete genome sequence.</title>
        <authorList>
            <person name="Woo J.-H."/>
            <person name="Kim H.-S."/>
        </authorList>
    </citation>
    <scope>NUCLEOTIDE SEQUENCE [LARGE SCALE GENOMIC DNA]</scope>
    <source>
        <strain evidence="6 7">TSPH2</strain>
    </source>
</reference>
<dbReference type="Pfam" id="PF04279">
    <property type="entry name" value="IspA"/>
    <property type="match status" value="1"/>
</dbReference>
<feature type="transmembrane region" description="Helical" evidence="5">
    <location>
        <begin position="12"/>
        <end position="32"/>
    </location>
</feature>
<dbReference type="KEGG" id="ceh:CEW89_07815"/>
<dbReference type="Proteomes" id="UP000217935">
    <property type="component" value="Chromosome"/>
</dbReference>
<feature type="transmembrane region" description="Helical" evidence="5">
    <location>
        <begin position="44"/>
        <end position="66"/>
    </location>
</feature>
<protein>
    <recommendedName>
        <fullName evidence="5">Inner membrane-spanning protein YciB</fullName>
    </recommendedName>
</protein>
<comment type="similarity">
    <text evidence="5">Belongs to the YciB family.</text>
</comment>
<keyword evidence="5" id="KW-0997">Cell inner membrane</keyword>
<evidence type="ECO:0000256" key="2">
    <source>
        <dbReference type="ARBA" id="ARBA00022692"/>
    </source>
</evidence>
<comment type="subcellular location">
    <subcellularLocation>
        <location evidence="5">Cell inner membrane</location>
        <topology evidence="5">Multi-pass membrane protein</topology>
    </subcellularLocation>
</comment>
<keyword evidence="7" id="KW-1185">Reference proteome</keyword>
<dbReference type="RefSeq" id="WP_066704277.1">
    <property type="nucleotide sequence ID" value="NZ_CP022196.1"/>
</dbReference>
<evidence type="ECO:0000313" key="7">
    <source>
        <dbReference type="Proteomes" id="UP000217935"/>
    </source>
</evidence>
<dbReference type="STRING" id="1758178.GCA_001550095_00212"/>
<dbReference type="GO" id="GO:0005886">
    <property type="term" value="C:plasma membrane"/>
    <property type="evidence" value="ECO:0007669"/>
    <property type="project" value="UniProtKB-SubCell"/>
</dbReference>
<dbReference type="InterPro" id="IPR006008">
    <property type="entry name" value="YciB"/>
</dbReference>
<dbReference type="AlphaFoldDB" id="A0A291GBV0"/>
<dbReference type="PANTHER" id="PTHR36917:SF1">
    <property type="entry name" value="INNER MEMBRANE-SPANNING PROTEIN YCIB"/>
    <property type="match status" value="1"/>
</dbReference>
<evidence type="ECO:0000256" key="4">
    <source>
        <dbReference type="ARBA" id="ARBA00023136"/>
    </source>
</evidence>
<evidence type="ECO:0000313" key="6">
    <source>
        <dbReference type="EMBL" id="ATG47486.1"/>
    </source>
</evidence>
<feature type="transmembrane region" description="Helical" evidence="5">
    <location>
        <begin position="169"/>
        <end position="187"/>
    </location>
</feature>
<dbReference type="EMBL" id="CP022196">
    <property type="protein sequence ID" value="ATG47486.1"/>
    <property type="molecule type" value="Genomic_DNA"/>
</dbReference>
<keyword evidence="4 5" id="KW-0472">Membrane</keyword>
<comment type="function">
    <text evidence="5">Plays a role in cell envelope biogenesis, maintenance of cell envelope integrity and membrane homeostasis.</text>
</comment>
<dbReference type="OrthoDB" id="9788219at2"/>
<proteinExistence type="inferred from homology"/>
<dbReference type="PANTHER" id="PTHR36917">
    <property type="entry name" value="INTRACELLULAR SEPTATION PROTEIN A-RELATED"/>
    <property type="match status" value="1"/>
</dbReference>
<organism evidence="6 7">
    <name type="scientific">Celeribacter ethanolicus</name>
    <dbReference type="NCBI Taxonomy" id="1758178"/>
    <lineage>
        <taxon>Bacteria</taxon>
        <taxon>Pseudomonadati</taxon>
        <taxon>Pseudomonadota</taxon>
        <taxon>Alphaproteobacteria</taxon>
        <taxon>Rhodobacterales</taxon>
        <taxon>Roseobacteraceae</taxon>
        <taxon>Celeribacter</taxon>
    </lineage>
</organism>
<sequence>MSETPEKQMKPWIKPALEMGPILAFFAGYIALRDHTFLIGGADYSGFVVMTAVFIPLLALSTLALWKLTGKLSAMQIMTLVLVVVFGGLTIWLNDERFFKMKPTMIYIMFGAILGLGLLRSKSYLSLVLGEVMPLDAEGWRKLEFRMMLFFFGLAVANEAIWRTMTTDAWVKFKTFGLPIAMLAFFMSQSGLMARHSTEEKAADKDAAE</sequence>
<evidence type="ECO:0000256" key="5">
    <source>
        <dbReference type="HAMAP-Rule" id="MF_00189"/>
    </source>
</evidence>
<evidence type="ECO:0000256" key="3">
    <source>
        <dbReference type="ARBA" id="ARBA00022989"/>
    </source>
</evidence>